<reference evidence="1 2" key="1">
    <citation type="journal article" date="2015" name="Genome Biol. Evol.">
        <title>Comparative Genomics of a Bacterivorous Green Alga Reveals Evolutionary Causalities and Consequences of Phago-Mixotrophic Mode of Nutrition.</title>
        <authorList>
            <person name="Burns J.A."/>
            <person name="Paasch A."/>
            <person name="Narechania A."/>
            <person name="Kim E."/>
        </authorList>
    </citation>
    <scope>NUCLEOTIDE SEQUENCE [LARGE SCALE GENOMIC DNA]</scope>
    <source>
        <strain evidence="1 2">PLY_AMNH</strain>
    </source>
</reference>
<evidence type="ECO:0000313" key="1">
    <source>
        <dbReference type="EMBL" id="KAK3240725.1"/>
    </source>
</evidence>
<protein>
    <submittedName>
        <fullName evidence="1">Uncharacterized protein</fullName>
    </submittedName>
</protein>
<organism evidence="1 2">
    <name type="scientific">Cymbomonas tetramitiformis</name>
    <dbReference type="NCBI Taxonomy" id="36881"/>
    <lineage>
        <taxon>Eukaryota</taxon>
        <taxon>Viridiplantae</taxon>
        <taxon>Chlorophyta</taxon>
        <taxon>Pyramimonadophyceae</taxon>
        <taxon>Pyramimonadales</taxon>
        <taxon>Pyramimonadaceae</taxon>
        <taxon>Cymbomonas</taxon>
    </lineage>
</organism>
<sequence>MSNLAEIFVHSEREGEPWIECYQIPLSVHFSSAWSRTAGKNLFQTGLDIKFIWETYLLDKHDSANKGVLIPDEPYSDADALLLDIQQKPFLWESAQGVAFVRYKSKPVPLWHTASAPFGEAPPPPSKGPGANSTSLHLGDELGKTIKAYGDKRFLEGMREYKSRLESHIQSVSLLIAWSASKAYSAYNTLRTFFCLQKKEKFLVTDFTSKNTYPVNHMMCARIVPTEGDNTPSLFRMKVAELNSSVGSVSTSITKWKDLFAEHFRGTDNTPVRDIQFDINHRRCGKRTHSFLVVFEDTKSASNYFGHQFTLEDTSFRCTRVANKSKKIELFTPKVSGAKTVTGIQIPVLNNIREQVTILRQDYRSFRLEHAVEKEYAASGGSLVNKEWSIRFSGVPLALEGRDLVDIVYQSLSDIFPNLLDTTEEEWTNFKKVLLDSQRKQPVTGSIAANEVRTWVIEFSPQAPEVPVLAKLKKIQVQGRQVKIMRLGNPSNGGRFYYITDLFRQAVQLENKAGNLNTSSGVITDLESLEFFDGTSVCGHSVTGGRIRFFSFTLFTSTFRNPFDQQPFSKLLRWWDVSCGETQSFLGPKLILDGQAKQECEALFAGMLPTEYPWPEALTVADIRILRLPPQILFGIGLT</sequence>
<comment type="caution">
    <text evidence="1">The sequence shown here is derived from an EMBL/GenBank/DDBJ whole genome shotgun (WGS) entry which is preliminary data.</text>
</comment>
<accession>A0AAE0BRV5</accession>
<gene>
    <name evidence="1" type="ORF">CYMTET_49451</name>
</gene>
<name>A0AAE0BRV5_9CHLO</name>
<proteinExistence type="predicted"/>
<evidence type="ECO:0000313" key="2">
    <source>
        <dbReference type="Proteomes" id="UP001190700"/>
    </source>
</evidence>
<dbReference type="AlphaFoldDB" id="A0AAE0BRV5"/>
<dbReference type="Proteomes" id="UP001190700">
    <property type="component" value="Unassembled WGS sequence"/>
</dbReference>
<dbReference type="EMBL" id="LGRX02033566">
    <property type="protein sequence ID" value="KAK3240725.1"/>
    <property type="molecule type" value="Genomic_DNA"/>
</dbReference>
<keyword evidence="2" id="KW-1185">Reference proteome</keyword>